<dbReference type="InterPro" id="IPR036838">
    <property type="entry name" value="Ribosomal_uS10_dom_sf"/>
</dbReference>
<feature type="domain" description="Small ribosomal subunit protein uS10" evidence="9">
    <location>
        <begin position="63"/>
        <end position="134"/>
    </location>
</feature>
<dbReference type="EMBL" id="UFQS01000043">
    <property type="protein sequence ID" value="SSW98386.1"/>
    <property type="molecule type" value="Genomic_DNA"/>
</dbReference>
<dbReference type="AlphaFoldDB" id="A0A336K0A6"/>
<dbReference type="SUPFAM" id="SSF54999">
    <property type="entry name" value="Ribosomal protein S10"/>
    <property type="match status" value="1"/>
</dbReference>
<accession>A0A336K0A6</accession>
<dbReference type="VEuPathDB" id="VectorBase:CSON010690"/>
<dbReference type="Pfam" id="PF00338">
    <property type="entry name" value="Ribosomal_S10"/>
    <property type="match status" value="1"/>
</dbReference>
<feature type="region of interest" description="Disordered" evidence="8">
    <location>
        <begin position="30"/>
        <end position="56"/>
    </location>
</feature>
<dbReference type="Gene3D" id="3.30.70.600">
    <property type="entry name" value="Ribosomal protein S10 domain"/>
    <property type="match status" value="1"/>
</dbReference>
<evidence type="ECO:0000256" key="3">
    <source>
        <dbReference type="ARBA" id="ARBA00022980"/>
    </source>
</evidence>
<evidence type="ECO:0000259" key="9">
    <source>
        <dbReference type="SMART" id="SM01403"/>
    </source>
</evidence>
<keyword evidence="5" id="KW-0687">Ribonucleoprotein</keyword>
<sequence>MLSNFIKLSSNRFLTQGLVGSRQFNKYLSTDVSKSEAPKTTETQAPPEPAQDEQEDKLFSKLEIELRAHDPAKPEKARLTLLRSVHVHKKHRVQYEVRTYFRYLTFHKLTGSTLDTFLEYIERNLPEGIALKATKTEIKRLPEYLTVK</sequence>
<dbReference type="SMART" id="SM01403">
    <property type="entry name" value="Ribosomal_S10"/>
    <property type="match status" value="1"/>
</dbReference>
<keyword evidence="4" id="KW-0496">Mitochondrion</keyword>
<dbReference type="PANTHER" id="PTHR13334:SF4">
    <property type="entry name" value="SMALL RIBOSOMAL SUBUNIT PROTEIN US10M"/>
    <property type="match status" value="1"/>
</dbReference>
<reference evidence="10" key="1">
    <citation type="submission" date="2018-04" db="EMBL/GenBank/DDBJ databases">
        <authorList>
            <person name="Go L.Y."/>
            <person name="Mitchell J.A."/>
        </authorList>
    </citation>
    <scope>NUCLEOTIDE SEQUENCE</scope>
    <source>
        <tissue evidence="10">Whole organism</tissue>
    </source>
</reference>
<evidence type="ECO:0000313" key="11">
    <source>
        <dbReference type="EMBL" id="SSX18772.1"/>
    </source>
</evidence>
<reference evidence="11" key="2">
    <citation type="submission" date="2018-07" db="EMBL/GenBank/DDBJ databases">
        <authorList>
            <person name="Quirk P.G."/>
            <person name="Krulwich T.A."/>
        </authorList>
    </citation>
    <scope>NUCLEOTIDE SEQUENCE</scope>
</reference>
<evidence type="ECO:0000256" key="4">
    <source>
        <dbReference type="ARBA" id="ARBA00023128"/>
    </source>
</evidence>
<evidence type="ECO:0000313" key="10">
    <source>
        <dbReference type="EMBL" id="SSW98386.1"/>
    </source>
</evidence>
<evidence type="ECO:0000256" key="6">
    <source>
        <dbReference type="ARBA" id="ARBA00035261"/>
    </source>
</evidence>
<evidence type="ECO:0000256" key="5">
    <source>
        <dbReference type="ARBA" id="ARBA00023274"/>
    </source>
</evidence>
<protein>
    <recommendedName>
        <fullName evidence="6">Small ribosomal subunit protein uS10m</fullName>
    </recommendedName>
    <alternativeName>
        <fullName evidence="7">28S ribosomal protein S10, mitochondrial</fullName>
    </alternativeName>
</protein>
<evidence type="ECO:0000256" key="2">
    <source>
        <dbReference type="ARBA" id="ARBA00007102"/>
    </source>
</evidence>
<evidence type="ECO:0000256" key="8">
    <source>
        <dbReference type="SAM" id="MobiDB-lite"/>
    </source>
</evidence>
<gene>
    <name evidence="10" type="primary">CSON010690</name>
</gene>
<evidence type="ECO:0000256" key="1">
    <source>
        <dbReference type="ARBA" id="ARBA00004173"/>
    </source>
</evidence>
<dbReference type="GO" id="GO:0005763">
    <property type="term" value="C:mitochondrial small ribosomal subunit"/>
    <property type="evidence" value="ECO:0007669"/>
    <property type="project" value="InterPro"/>
</dbReference>
<organism evidence="10">
    <name type="scientific">Culicoides sonorensis</name>
    <name type="common">Biting midge</name>
    <dbReference type="NCBI Taxonomy" id="179676"/>
    <lineage>
        <taxon>Eukaryota</taxon>
        <taxon>Metazoa</taxon>
        <taxon>Ecdysozoa</taxon>
        <taxon>Arthropoda</taxon>
        <taxon>Hexapoda</taxon>
        <taxon>Insecta</taxon>
        <taxon>Pterygota</taxon>
        <taxon>Neoptera</taxon>
        <taxon>Endopterygota</taxon>
        <taxon>Diptera</taxon>
        <taxon>Nematocera</taxon>
        <taxon>Chironomoidea</taxon>
        <taxon>Ceratopogonidae</taxon>
        <taxon>Ceratopogoninae</taxon>
        <taxon>Culicoides</taxon>
        <taxon>Monoculicoides</taxon>
    </lineage>
</organism>
<evidence type="ECO:0000256" key="7">
    <source>
        <dbReference type="ARBA" id="ARBA00035544"/>
    </source>
</evidence>
<comment type="subcellular location">
    <subcellularLocation>
        <location evidence="1">Mitochondrion</location>
    </subcellularLocation>
</comment>
<name>A0A336K0A6_CULSO</name>
<dbReference type="InterPro" id="IPR027486">
    <property type="entry name" value="Ribosomal_uS10_dom"/>
</dbReference>
<comment type="similarity">
    <text evidence="2">Belongs to the universal ribosomal protein uS10 family.</text>
</comment>
<dbReference type="InterPro" id="IPR040055">
    <property type="entry name" value="Ribosomal_uS10m"/>
</dbReference>
<dbReference type="PANTHER" id="PTHR13334">
    <property type="entry name" value="MITOCHONDRIAL 28S RIBOSOMAL PROTEIN S10"/>
    <property type="match status" value="1"/>
</dbReference>
<dbReference type="EMBL" id="UFQT01000043">
    <property type="protein sequence ID" value="SSX18772.1"/>
    <property type="molecule type" value="Genomic_DNA"/>
</dbReference>
<keyword evidence="3" id="KW-0689">Ribosomal protein</keyword>
<proteinExistence type="inferred from homology"/>